<accession>A0A7X4H6J0</accession>
<reference evidence="3 4" key="1">
    <citation type="submission" date="2019-12" db="EMBL/GenBank/DDBJ databases">
        <title>Novel species isolated from a subtropical stream in China.</title>
        <authorList>
            <person name="Lu H."/>
        </authorList>
    </citation>
    <scope>NUCLEOTIDE SEQUENCE [LARGE SCALE GENOMIC DNA]</scope>
    <source>
        <strain evidence="3 4">FT134W</strain>
    </source>
</reference>
<evidence type="ECO:0000313" key="3">
    <source>
        <dbReference type="EMBL" id="MYM76290.1"/>
    </source>
</evidence>
<feature type="domain" description="EAL" evidence="1">
    <location>
        <begin position="71"/>
        <end position="183"/>
    </location>
</feature>
<dbReference type="InterPro" id="IPR043128">
    <property type="entry name" value="Rev_trsase/Diguanyl_cyclase"/>
</dbReference>
<dbReference type="Pfam" id="PF00990">
    <property type="entry name" value="GGDEF"/>
    <property type="match status" value="1"/>
</dbReference>
<dbReference type="Proteomes" id="UP000469734">
    <property type="component" value="Unassembled WGS sequence"/>
</dbReference>
<dbReference type="PROSITE" id="PS50883">
    <property type="entry name" value="EAL"/>
    <property type="match status" value="1"/>
</dbReference>
<evidence type="ECO:0000259" key="1">
    <source>
        <dbReference type="PROSITE" id="PS50883"/>
    </source>
</evidence>
<dbReference type="Gene3D" id="3.30.70.270">
    <property type="match status" value="1"/>
</dbReference>
<gene>
    <name evidence="3" type="ORF">GTP56_29510</name>
</gene>
<dbReference type="SUPFAM" id="SSF141868">
    <property type="entry name" value="EAL domain-like"/>
    <property type="match status" value="1"/>
</dbReference>
<feature type="non-terminal residue" evidence="3">
    <location>
        <position position="1"/>
    </location>
</feature>
<dbReference type="RefSeq" id="WP_161052722.1">
    <property type="nucleotide sequence ID" value="NZ_WWCR01000116.1"/>
</dbReference>
<evidence type="ECO:0000313" key="4">
    <source>
        <dbReference type="Proteomes" id="UP000469734"/>
    </source>
</evidence>
<organism evidence="3 4">
    <name type="scientific">Duganella margarita</name>
    <dbReference type="NCBI Taxonomy" id="2692170"/>
    <lineage>
        <taxon>Bacteria</taxon>
        <taxon>Pseudomonadati</taxon>
        <taxon>Pseudomonadota</taxon>
        <taxon>Betaproteobacteria</taxon>
        <taxon>Burkholderiales</taxon>
        <taxon>Oxalobacteraceae</taxon>
        <taxon>Telluria group</taxon>
        <taxon>Duganella</taxon>
    </lineage>
</organism>
<feature type="non-terminal residue" evidence="3">
    <location>
        <position position="183"/>
    </location>
</feature>
<dbReference type="SUPFAM" id="SSF55073">
    <property type="entry name" value="Nucleotide cyclase"/>
    <property type="match status" value="1"/>
</dbReference>
<feature type="domain" description="GGDEF" evidence="2">
    <location>
        <begin position="1"/>
        <end position="62"/>
    </location>
</feature>
<dbReference type="EMBL" id="WWCR01000116">
    <property type="protein sequence ID" value="MYM76290.1"/>
    <property type="molecule type" value="Genomic_DNA"/>
</dbReference>
<dbReference type="AlphaFoldDB" id="A0A7X4H6J0"/>
<sequence length="183" mass="20353">KMQAACLKPVHMRGHELRVGISLGASLYPDDAADVRSLLRYADSAMYQAKTEGRGNFQFYRHDMTRGIEQRLRLGASLRQALDRDEFELYYQPIVTLEGMRPRAAEALLRWHHPQLGLLGPDQFLPLAEEIGLAAPLGHWVFGAACRAAAGWRAPDGAPLQLAINISPSQLRERALVDVITQA</sequence>
<dbReference type="InterPro" id="IPR000160">
    <property type="entry name" value="GGDEF_dom"/>
</dbReference>
<dbReference type="SMART" id="SM00052">
    <property type="entry name" value="EAL"/>
    <property type="match status" value="1"/>
</dbReference>
<comment type="caution">
    <text evidence="3">The sequence shown here is derived from an EMBL/GenBank/DDBJ whole genome shotgun (WGS) entry which is preliminary data.</text>
</comment>
<dbReference type="InterPro" id="IPR029787">
    <property type="entry name" value="Nucleotide_cyclase"/>
</dbReference>
<evidence type="ECO:0000259" key="2">
    <source>
        <dbReference type="PROSITE" id="PS50887"/>
    </source>
</evidence>
<proteinExistence type="predicted"/>
<dbReference type="CDD" id="cd01948">
    <property type="entry name" value="EAL"/>
    <property type="match status" value="1"/>
</dbReference>
<dbReference type="Pfam" id="PF00563">
    <property type="entry name" value="EAL"/>
    <property type="match status" value="1"/>
</dbReference>
<dbReference type="PANTHER" id="PTHR44757:SF2">
    <property type="entry name" value="BIOFILM ARCHITECTURE MAINTENANCE PROTEIN MBAA"/>
    <property type="match status" value="1"/>
</dbReference>
<dbReference type="InterPro" id="IPR035919">
    <property type="entry name" value="EAL_sf"/>
</dbReference>
<dbReference type="PROSITE" id="PS50887">
    <property type="entry name" value="GGDEF"/>
    <property type="match status" value="1"/>
</dbReference>
<protein>
    <submittedName>
        <fullName evidence="3">EAL domain-containing protein</fullName>
    </submittedName>
</protein>
<name>A0A7X4H6J0_9BURK</name>
<dbReference type="Gene3D" id="3.20.20.450">
    <property type="entry name" value="EAL domain"/>
    <property type="match status" value="1"/>
</dbReference>
<dbReference type="PANTHER" id="PTHR44757">
    <property type="entry name" value="DIGUANYLATE CYCLASE DGCP"/>
    <property type="match status" value="1"/>
</dbReference>
<dbReference type="InterPro" id="IPR052155">
    <property type="entry name" value="Biofilm_reg_signaling"/>
</dbReference>
<dbReference type="InterPro" id="IPR001633">
    <property type="entry name" value="EAL_dom"/>
</dbReference>